<evidence type="ECO:0008006" key="5">
    <source>
        <dbReference type="Google" id="ProtNLM"/>
    </source>
</evidence>
<evidence type="ECO:0000256" key="1">
    <source>
        <dbReference type="SAM" id="MobiDB-lite"/>
    </source>
</evidence>
<gene>
    <name evidence="3" type="ORF">BJ878DRAFT_502041</name>
</gene>
<proteinExistence type="predicted"/>
<evidence type="ECO:0000256" key="2">
    <source>
        <dbReference type="SAM" id="SignalP"/>
    </source>
</evidence>
<name>A0A9P7Z5N1_9HELO</name>
<organism evidence="3 4">
    <name type="scientific">Calycina marina</name>
    <dbReference type="NCBI Taxonomy" id="1763456"/>
    <lineage>
        <taxon>Eukaryota</taxon>
        <taxon>Fungi</taxon>
        <taxon>Dikarya</taxon>
        <taxon>Ascomycota</taxon>
        <taxon>Pezizomycotina</taxon>
        <taxon>Leotiomycetes</taxon>
        <taxon>Helotiales</taxon>
        <taxon>Pezizellaceae</taxon>
        <taxon>Calycina</taxon>
    </lineage>
</organism>
<keyword evidence="2" id="KW-0732">Signal</keyword>
<feature type="compositionally biased region" description="Basic and acidic residues" evidence="1">
    <location>
        <begin position="67"/>
        <end position="76"/>
    </location>
</feature>
<reference evidence="3" key="1">
    <citation type="journal article" date="2021" name="IMA Fungus">
        <title>Genomic characterization of three marine fungi, including Emericellopsis atlantica sp. nov. with signatures of a generalist lifestyle and marine biomass degradation.</title>
        <authorList>
            <person name="Hagestad O.C."/>
            <person name="Hou L."/>
            <person name="Andersen J.H."/>
            <person name="Hansen E.H."/>
            <person name="Altermark B."/>
            <person name="Li C."/>
            <person name="Kuhnert E."/>
            <person name="Cox R.J."/>
            <person name="Crous P.W."/>
            <person name="Spatafora J.W."/>
            <person name="Lail K."/>
            <person name="Amirebrahimi M."/>
            <person name="Lipzen A."/>
            <person name="Pangilinan J."/>
            <person name="Andreopoulos W."/>
            <person name="Hayes R.D."/>
            <person name="Ng V."/>
            <person name="Grigoriev I.V."/>
            <person name="Jackson S.A."/>
            <person name="Sutton T.D.S."/>
            <person name="Dobson A.D.W."/>
            <person name="Rama T."/>
        </authorList>
    </citation>
    <scope>NUCLEOTIDE SEQUENCE</scope>
    <source>
        <strain evidence="3">TRa3180A</strain>
    </source>
</reference>
<protein>
    <recommendedName>
        <fullName evidence="5">Secreted protein</fullName>
    </recommendedName>
</protein>
<feature type="region of interest" description="Disordered" evidence="1">
    <location>
        <begin position="40"/>
        <end position="76"/>
    </location>
</feature>
<feature type="signal peptide" evidence="2">
    <location>
        <begin position="1"/>
        <end position="18"/>
    </location>
</feature>
<dbReference type="Proteomes" id="UP000887226">
    <property type="component" value="Unassembled WGS sequence"/>
</dbReference>
<evidence type="ECO:0000313" key="4">
    <source>
        <dbReference type="Proteomes" id="UP000887226"/>
    </source>
</evidence>
<dbReference type="AlphaFoldDB" id="A0A9P7Z5N1"/>
<accession>A0A9P7Z5N1</accession>
<keyword evidence="4" id="KW-1185">Reference proteome</keyword>
<dbReference type="EMBL" id="MU253853">
    <property type="protein sequence ID" value="KAG9245328.1"/>
    <property type="molecule type" value="Genomic_DNA"/>
</dbReference>
<sequence>MLFCDRLILLLTLPTYRARSTLSYTQSVDVPPYAKFTTHKRTRRGAHAADVRPSTSKKNVAATPNAGEEHECLPVE</sequence>
<comment type="caution">
    <text evidence="3">The sequence shown here is derived from an EMBL/GenBank/DDBJ whole genome shotgun (WGS) entry which is preliminary data.</text>
</comment>
<feature type="chain" id="PRO_5040147805" description="Secreted protein" evidence="2">
    <location>
        <begin position="19"/>
        <end position="76"/>
    </location>
</feature>
<evidence type="ECO:0000313" key="3">
    <source>
        <dbReference type="EMBL" id="KAG9245328.1"/>
    </source>
</evidence>